<protein>
    <submittedName>
        <fullName evidence="7">Threonine/homoserine/homoserine lactone efflux protein</fullName>
    </submittedName>
</protein>
<keyword evidence="5 6" id="KW-0472">Membrane</keyword>
<name>A0A1H2G829_9GAMM</name>
<feature type="transmembrane region" description="Helical" evidence="6">
    <location>
        <begin position="146"/>
        <end position="176"/>
    </location>
</feature>
<feature type="transmembrane region" description="Helical" evidence="6">
    <location>
        <begin position="46"/>
        <end position="65"/>
    </location>
</feature>
<dbReference type="GO" id="GO:0015171">
    <property type="term" value="F:amino acid transmembrane transporter activity"/>
    <property type="evidence" value="ECO:0007669"/>
    <property type="project" value="TreeGrafter"/>
</dbReference>
<evidence type="ECO:0000256" key="1">
    <source>
        <dbReference type="ARBA" id="ARBA00004651"/>
    </source>
</evidence>
<evidence type="ECO:0000256" key="5">
    <source>
        <dbReference type="ARBA" id="ARBA00023136"/>
    </source>
</evidence>
<dbReference type="AlphaFoldDB" id="A0A1H2G829"/>
<evidence type="ECO:0000313" key="8">
    <source>
        <dbReference type="Proteomes" id="UP000243924"/>
    </source>
</evidence>
<dbReference type="PANTHER" id="PTHR30086:SF20">
    <property type="entry name" value="ARGININE EXPORTER PROTEIN ARGO-RELATED"/>
    <property type="match status" value="1"/>
</dbReference>
<dbReference type="EMBL" id="LT629787">
    <property type="protein sequence ID" value="SDU15670.1"/>
    <property type="molecule type" value="Genomic_DNA"/>
</dbReference>
<evidence type="ECO:0000256" key="6">
    <source>
        <dbReference type="SAM" id="Phobius"/>
    </source>
</evidence>
<accession>A0A1H2G829</accession>
<dbReference type="GO" id="GO:0005886">
    <property type="term" value="C:plasma membrane"/>
    <property type="evidence" value="ECO:0007669"/>
    <property type="project" value="UniProtKB-SubCell"/>
</dbReference>
<organism evidence="7 8">
    <name type="scientific">Halopseudomonas salegens</name>
    <dbReference type="NCBI Taxonomy" id="1434072"/>
    <lineage>
        <taxon>Bacteria</taxon>
        <taxon>Pseudomonadati</taxon>
        <taxon>Pseudomonadota</taxon>
        <taxon>Gammaproteobacteria</taxon>
        <taxon>Pseudomonadales</taxon>
        <taxon>Pseudomonadaceae</taxon>
        <taxon>Halopseudomonas</taxon>
    </lineage>
</organism>
<feature type="transmembrane region" description="Helical" evidence="6">
    <location>
        <begin position="188"/>
        <end position="205"/>
    </location>
</feature>
<dbReference type="RefSeq" id="WP_197674994.1">
    <property type="nucleotide sequence ID" value="NZ_LT629787.1"/>
</dbReference>
<evidence type="ECO:0000256" key="4">
    <source>
        <dbReference type="ARBA" id="ARBA00022989"/>
    </source>
</evidence>
<proteinExistence type="predicted"/>
<dbReference type="InterPro" id="IPR001123">
    <property type="entry name" value="LeuE-type"/>
</dbReference>
<dbReference type="Proteomes" id="UP000243924">
    <property type="component" value="Chromosome I"/>
</dbReference>
<keyword evidence="8" id="KW-1185">Reference proteome</keyword>
<dbReference type="GO" id="GO:0033228">
    <property type="term" value="P:cysteine export across plasma membrane"/>
    <property type="evidence" value="ECO:0007669"/>
    <property type="project" value="TreeGrafter"/>
</dbReference>
<gene>
    <name evidence="7" type="ORF">SAMN05216210_2104</name>
</gene>
<dbReference type="PANTHER" id="PTHR30086">
    <property type="entry name" value="ARGININE EXPORTER PROTEIN ARGO"/>
    <property type="match status" value="1"/>
</dbReference>
<evidence type="ECO:0000313" key="7">
    <source>
        <dbReference type="EMBL" id="SDU15670.1"/>
    </source>
</evidence>
<feature type="transmembrane region" description="Helical" evidence="6">
    <location>
        <begin position="77"/>
        <end position="95"/>
    </location>
</feature>
<evidence type="ECO:0000256" key="2">
    <source>
        <dbReference type="ARBA" id="ARBA00022475"/>
    </source>
</evidence>
<evidence type="ECO:0000256" key="3">
    <source>
        <dbReference type="ARBA" id="ARBA00022692"/>
    </source>
</evidence>
<comment type="subcellular location">
    <subcellularLocation>
        <location evidence="1">Cell membrane</location>
        <topology evidence="1">Multi-pass membrane protein</topology>
    </subcellularLocation>
</comment>
<keyword evidence="2" id="KW-1003">Cell membrane</keyword>
<dbReference type="Pfam" id="PF01810">
    <property type="entry name" value="LysE"/>
    <property type="match status" value="1"/>
</dbReference>
<keyword evidence="3 6" id="KW-0812">Transmembrane</keyword>
<sequence length="207" mass="22100">MTISLDSPLLLATISFAFVSSATPGPNNLMLLASGANFGFRRTIPHMLGIVLGVALLLALTLAGLGELFIRFPPSQLAFQVAGVAYLLWLSWKIATAPVGELKAEDSTVEATPLRWWQAAAFQFLNPKAWMMALAAISSFTLGGELYLVSGLMVMLVFALVGLPAISLWAGFGVVIQQLLHSSRRQRAFNLAMGLLTAATAIVIVQV</sequence>
<keyword evidence="4 6" id="KW-1133">Transmembrane helix</keyword>
<reference evidence="8" key="1">
    <citation type="submission" date="2016-10" db="EMBL/GenBank/DDBJ databases">
        <authorList>
            <person name="Varghese N."/>
            <person name="Submissions S."/>
        </authorList>
    </citation>
    <scope>NUCLEOTIDE SEQUENCE [LARGE SCALE GENOMIC DNA]</scope>
    <source>
        <strain evidence="8">CECT 8338</strain>
    </source>
</reference>
<dbReference type="STRING" id="1434072.SAMN05216210_2104"/>